<dbReference type="InterPro" id="IPR007832">
    <property type="entry name" value="RNA_pol_Rpc34"/>
</dbReference>
<evidence type="ECO:0000256" key="4">
    <source>
        <dbReference type="ARBA" id="ARBA00023163"/>
    </source>
</evidence>
<dbReference type="GO" id="GO:0006383">
    <property type="term" value="P:transcription by RNA polymerase III"/>
    <property type="evidence" value="ECO:0007669"/>
    <property type="project" value="UniProtKB-UniRule"/>
</dbReference>
<dbReference type="InterPro" id="IPR036388">
    <property type="entry name" value="WH-like_DNA-bd_sf"/>
</dbReference>
<evidence type="ECO:0000256" key="2">
    <source>
        <dbReference type="ARBA" id="ARBA00011038"/>
    </source>
</evidence>
<sequence length="339" mass="38255">MLYNKCESLPKGTVFFQRDLTKLAIAEDSNELLTILQDLVERQLMKLMTFDGEACWKLRPREEAEKLRKLTPDERLLYTFIDSAKTEGIWTKALRARTNFTAQRLNKGLKSLESKDLVQSVMSVKHPSRKMYLLAHLTPSEEIAGGPWQSEGEFDTALIEIVSRLVEQAIQKDTCVTVPPNYNPYTHTDPATTGSKRRRTSTSIPDIEDTHTLTVQQPPSSKRHKPALVLSAEPKPSTATTLLDAIVSMRVVKDKTIRESDMEQLLDMMVLENRIEKVGNAYRLVMKPKEERDEGLNGFVDAPCGTCPVFDVCGNRGEITARTCVYYGEWAGTESEVVK</sequence>
<gene>
    <name evidence="8" type="ORF">M011DRAFT_493748</name>
</gene>
<dbReference type="PANTHER" id="PTHR12780">
    <property type="entry name" value="RNA POLYMERASE III DNA DIRECTED , 39KD SUBUNIT-RELATED"/>
    <property type="match status" value="1"/>
</dbReference>
<name>A0A6A6VF90_9PLEO</name>
<feature type="region of interest" description="Disordered" evidence="7">
    <location>
        <begin position="181"/>
        <end position="223"/>
    </location>
</feature>
<organism evidence="8 9">
    <name type="scientific">Sporormia fimetaria CBS 119925</name>
    <dbReference type="NCBI Taxonomy" id="1340428"/>
    <lineage>
        <taxon>Eukaryota</taxon>
        <taxon>Fungi</taxon>
        <taxon>Dikarya</taxon>
        <taxon>Ascomycota</taxon>
        <taxon>Pezizomycotina</taxon>
        <taxon>Dothideomycetes</taxon>
        <taxon>Pleosporomycetidae</taxon>
        <taxon>Pleosporales</taxon>
        <taxon>Sporormiaceae</taxon>
        <taxon>Sporormia</taxon>
    </lineage>
</organism>
<dbReference type="SUPFAM" id="SSF46785">
    <property type="entry name" value="Winged helix' DNA-binding domain"/>
    <property type="match status" value="1"/>
</dbReference>
<protein>
    <recommendedName>
        <fullName evidence="6">DNA-directed RNA polymerase III subunit RPC6</fullName>
        <shortName evidence="6">RNA polymerase III subunit C6</shortName>
    </recommendedName>
</protein>
<dbReference type="InterPro" id="IPR016049">
    <property type="entry name" value="RNA_pol_Rpc34-like"/>
</dbReference>
<comment type="function">
    <text evidence="6">DNA-dependent RNA polymerase catalyzes the transcription of DNA into RNA using the four ribonucleoside triphosphates as substrates. Specific peripheric component of RNA polymerase III which synthesizes small RNAs, such as 5S rRNA and tRNAs.</text>
</comment>
<reference evidence="8" key="1">
    <citation type="journal article" date="2020" name="Stud. Mycol.">
        <title>101 Dothideomycetes genomes: a test case for predicting lifestyles and emergence of pathogens.</title>
        <authorList>
            <person name="Haridas S."/>
            <person name="Albert R."/>
            <person name="Binder M."/>
            <person name="Bloem J."/>
            <person name="Labutti K."/>
            <person name="Salamov A."/>
            <person name="Andreopoulos B."/>
            <person name="Baker S."/>
            <person name="Barry K."/>
            <person name="Bills G."/>
            <person name="Bluhm B."/>
            <person name="Cannon C."/>
            <person name="Castanera R."/>
            <person name="Culley D."/>
            <person name="Daum C."/>
            <person name="Ezra D."/>
            <person name="Gonzalez J."/>
            <person name="Henrissat B."/>
            <person name="Kuo A."/>
            <person name="Liang C."/>
            <person name="Lipzen A."/>
            <person name="Lutzoni F."/>
            <person name="Magnuson J."/>
            <person name="Mondo S."/>
            <person name="Nolan M."/>
            <person name="Ohm R."/>
            <person name="Pangilinan J."/>
            <person name="Park H.-J."/>
            <person name="Ramirez L."/>
            <person name="Alfaro M."/>
            <person name="Sun H."/>
            <person name="Tritt A."/>
            <person name="Yoshinaga Y."/>
            <person name="Zwiers L.-H."/>
            <person name="Turgeon B."/>
            <person name="Goodwin S."/>
            <person name="Spatafora J."/>
            <person name="Crous P."/>
            <person name="Grigoriev I."/>
        </authorList>
    </citation>
    <scope>NUCLEOTIDE SEQUENCE</scope>
    <source>
        <strain evidence="8">CBS 119925</strain>
    </source>
</reference>
<dbReference type="GO" id="GO:0005666">
    <property type="term" value="C:RNA polymerase III complex"/>
    <property type="evidence" value="ECO:0007669"/>
    <property type="project" value="UniProtKB-UniRule"/>
</dbReference>
<evidence type="ECO:0000256" key="7">
    <source>
        <dbReference type="SAM" id="MobiDB-lite"/>
    </source>
</evidence>
<dbReference type="GO" id="GO:0005737">
    <property type="term" value="C:cytoplasm"/>
    <property type="evidence" value="ECO:0007669"/>
    <property type="project" value="UniProtKB-ARBA"/>
</dbReference>
<dbReference type="Pfam" id="PF05158">
    <property type="entry name" value="RNA_pol_Rpc34"/>
    <property type="match status" value="1"/>
</dbReference>
<keyword evidence="3 6" id="KW-0240">DNA-directed RNA polymerase</keyword>
<keyword evidence="9" id="KW-1185">Reference proteome</keyword>
<proteinExistence type="inferred from homology"/>
<dbReference type="FunFam" id="1.10.10.10:FF:000116">
    <property type="entry name" value="DNA-directed RNA polymerase III subunit RPC6"/>
    <property type="match status" value="1"/>
</dbReference>
<dbReference type="AlphaFoldDB" id="A0A6A6VF90"/>
<dbReference type="PIRSF" id="PIRSF028763">
    <property type="entry name" value="RNA_pol_Rpc34"/>
    <property type="match status" value="1"/>
</dbReference>
<evidence type="ECO:0000256" key="6">
    <source>
        <dbReference type="PIRNR" id="PIRNR028763"/>
    </source>
</evidence>
<dbReference type="GO" id="GO:0005654">
    <property type="term" value="C:nucleoplasm"/>
    <property type="evidence" value="ECO:0007669"/>
    <property type="project" value="UniProtKB-ARBA"/>
</dbReference>
<dbReference type="Gene3D" id="1.10.10.10">
    <property type="entry name" value="Winged helix-like DNA-binding domain superfamily/Winged helix DNA-binding domain"/>
    <property type="match status" value="1"/>
</dbReference>
<dbReference type="OrthoDB" id="613763at2759"/>
<evidence type="ECO:0000256" key="1">
    <source>
        <dbReference type="ARBA" id="ARBA00004123"/>
    </source>
</evidence>
<dbReference type="InterPro" id="IPR036390">
    <property type="entry name" value="WH_DNA-bd_sf"/>
</dbReference>
<evidence type="ECO:0000256" key="3">
    <source>
        <dbReference type="ARBA" id="ARBA00022478"/>
    </source>
</evidence>
<evidence type="ECO:0000313" key="9">
    <source>
        <dbReference type="Proteomes" id="UP000799440"/>
    </source>
</evidence>
<dbReference type="EMBL" id="MU006569">
    <property type="protein sequence ID" value="KAF2748384.1"/>
    <property type="molecule type" value="Genomic_DNA"/>
</dbReference>
<evidence type="ECO:0000313" key="8">
    <source>
        <dbReference type="EMBL" id="KAF2748384.1"/>
    </source>
</evidence>
<keyword evidence="4 6" id="KW-0804">Transcription</keyword>
<comment type="subcellular location">
    <subcellularLocation>
        <location evidence="1 6">Nucleus</location>
    </subcellularLocation>
</comment>
<evidence type="ECO:0000256" key="5">
    <source>
        <dbReference type="ARBA" id="ARBA00023242"/>
    </source>
</evidence>
<keyword evidence="5 6" id="KW-0539">Nucleus</keyword>
<accession>A0A6A6VF90</accession>
<dbReference type="Proteomes" id="UP000799440">
    <property type="component" value="Unassembled WGS sequence"/>
</dbReference>
<comment type="similarity">
    <text evidence="2 6">Belongs to the eukaryotic RPC34/RPC39 RNA polymerase subunit family.</text>
</comment>